<keyword evidence="2" id="KW-0472">Membrane</keyword>
<evidence type="ECO:0000256" key="1">
    <source>
        <dbReference type="SAM" id="MobiDB-lite"/>
    </source>
</evidence>
<name>A0A395HSV3_ASPHC</name>
<evidence type="ECO:0000256" key="2">
    <source>
        <dbReference type="SAM" id="Phobius"/>
    </source>
</evidence>
<dbReference type="GeneID" id="37204965"/>
<dbReference type="VEuPathDB" id="FungiDB:BO97DRAFT_479244"/>
<evidence type="ECO:0000313" key="3">
    <source>
        <dbReference type="EMBL" id="RAL10425.1"/>
    </source>
</evidence>
<gene>
    <name evidence="3" type="ORF">BO97DRAFT_479244</name>
</gene>
<evidence type="ECO:0000313" key="4">
    <source>
        <dbReference type="Proteomes" id="UP000248961"/>
    </source>
</evidence>
<keyword evidence="2" id="KW-1133">Transmembrane helix</keyword>
<keyword evidence="4" id="KW-1185">Reference proteome</keyword>
<organism evidence="3 4">
    <name type="scientific">Aspergillus homomorphus (strain CBS 101889)</name>
    <dbReference type="NCBI Taxonomy" id="1450537"/>
    <lineage>
        <taxon>Eukaryota</taxon>
        <taxon>Fungi</taxon>
        <taxon>Dikarya</taxon>
        <taxon>Ascomycota</taxon>
        <taxon>Pezizomycotina</taxon>
        <taxon>Eurotiomycetes</taxon>
        <taxon>Eurotiomycetidae</taxon>
        <taxon>Eurotiales</taxon>
        <taxon>Aspergillaceae</taxon>
        <taxon>Aspergillus</taxon>
        <taxon>Aspergillus subgen. Circumdati</taxon>
    </lineage>
</organism>
<feature type="transmembrane region" description="Helical" evidence="2">
    <location>
        <begin position="321"/>
        <end position="344"/>
    </location>
</feature>
<dbReference type="AlphaFoldDB" id="A0A395HSV3"/>
<dbReference type="Proteomes" id="UP000248961">
    <property type="component" value="Unassembled WGS sequence"/>
</dbReference>
<sequence length="437" mass="48885">MITTNRMAMRAQKGRPQALVCQICQRTGSPSPVPRSLFVRTYSSPSIRNVHREQFQPRQYSWTYTNRIPRRFYSSQAEQPTTPQLDNAIAQVARACSHLCKAEGVPSNDAVVQLLQKSESIAEMIAQPTTAQPKQKSGEFSSLFDLDEQTSATKKQRQQQPQRPKQTPEQLSKQLCRAVHDLLTDEKVFISPEALASYTKIHVLLQQPNHFPEIFHLYANKPIPVENSSPVRFSKPDPKSINSAIPLELANAALDVAIAQRNLSLVLAIIDTTFSAPAFRRAKAYKKAALPLGGLTAAPAACYILATWAGSLQNTMDPSTATGIAFAAGLAYVGGLTSVGLVAITTANDQMERVTWLPGIPLRQRWLREEERAAFDKVALAWGFKDIYLRGEEEGEEWEQLREFIGMRGMILDRTELMEALRFHTDIMLKQKYESTK</sequence>
<feature type="compositionally biased region" description="Low complexity" evidence="1">
    <location>
        <begin position="158"/>
        <end position="168"/>
    </location>
</feature>
<feature type="region of interest" description="Disordered" evidence="1">
    <location>
        <begin position="149"/>
        <end position="171"/>
    </location>
</feature>
<proteinExistence type="predicted"/>
<reference evidence="3 4" key="1">
    <citation type="submission" date="2018-02" db="EMBL/GenBank/DDBJ databases">
        <title>The genomes of Aspergillus section Nigri reveals drivers in fungal speciation.</title>
        <authorList>
            <consortium name="DOE Joint Genome Institute"/>
            <person name="Vesth T.C."/>
            <person name="Nybo J."/>
            <person name="Theobald S."/>
            <person name="Brandl J."/>
            <person name="Frisvad J.C."/>
            <person name="Nielsen K.F."/>
            <person name="Lyhne E.K."/>
            <person name="Kogle M.E."/>
            <person name="Kuo A."/>
            <person name="Riley R."/>
            <person name="Clum A."/>
            <person name="Nolan M."/>
            <person name="Lipzen A."/>
            <person name="Salamov A."/>
            <person name="Henrissat B."/>
            <person name="Wiebenga A."/>
            <person name="De vries R.P."/>
            <person name="Grigoriev I.V."/>
            <person name="Mortensen U.H."/>
            <person name="Andersen M.R."/>
            <person name="Baker S.E."/>
        </authorList>
    </citation>
    <scope>NUCLEOTIDE SEQUENCE [LARGE SCALE GENOMIC DNA]</scope>
    <source>
        <strain evidence="3 4">CBS 101889</strain>
    </source>
</reference>
<protein>
    <submittedName>
        <fullName evidence="3">Uncharacterized protein</fullName>
    </submittedName>
</protein>
<dbReference type="EMBL" id="KZ824295">
    <property type="protein sequence ID" value="RAL10425.1"/>
    <property type="molecule type" value="Genomic_DNA"/>
</dbReference>
<dbReference type="RefSeq" id="XP_025549579.1">
    <property type="nucleotide sequence ID" value="XM_025700676.1"/>
</dbReference>
<dbReference type="OrthoDB" id="5360701at2759"/>
<feature type="transmembrane region" description="Helical" evidence="2">
    <location>
        <begin position="288"/>
        <end position="309"/>
    </location>
</feature>
<keyword evidence="2" id="KW-0812">Transmembrane</keyword>
<accession>A0A395HSV3</accession>